<proteinExistence type="predicted"/>
<evidence type="ECO:0000313" key="3">
    <source>
        <dbReference type="EMBL" id="WPU91954.1"/>
    </source>
</evidence>
<dbReference type="SUPFAM" id="SSF56281">
    <property type="entry name" value="Metallo-hydrolase/oxidoreductase"/>
    <property type="match status" value="1"/>
</dbReference>
<accession>A0ABZ0TJQ6</accession>
<dbReference type="CDD" id="cd07721">
    <property type="entry name" value="yflN-like_MBL-fold"/>
    <property type="match status" value="1"/>
</dbReference>
<dbReference type="Proteomes" id="UP001324380">
    <property type="component" value="Chromosome"/>
</dbReference>
<dbReference type="InterPro" id="IPR036866">
    <property type="entry name" value="RibonucZ/Hydroxyglut_hydro"/>
</dbReference>
<keyword evidence="4" id="KW-1185">Reference proteome</keyword>
<feature type="domain" description="Metallo-beta-lactamase" evidence="2">
    <location>
        <begin position="23"/>
        <end position="235"/>
    </location>
</feature>
<name>A0ABZ0TJQ6_9SPHI</name>
<keyword evidence="1" id="KW-1133">Transmembrane helix</keyword>
<dbReference type="InterPro" id="IPR001279">
    <property type="entry name" value="Metallo-B-lactamas"/>
</dbReference>
<protein>
    <submittedName>
        <fullName evidence="3">MBL fold metallo-hydrolase</fullName>
    </submittedName>
</protein>
<sequence>MNRLLSSKYFQVAQRVWGTRLLFVNVYMIANRPGSAKGWVLVDAGLKGSSKKIIAMAEALFGPGTKPSAIILTHGHADHAGGLQELLRYWDVPVYAHPLELPYLTGRSSYPPTDPFVGGGLMSLTSVFFPVKPINIRRKIRVINVDEGIPELPEWKIIETPGHSPGHISLFLPVNATIIAGDAVATTQTESVFCELNYIKKLTGPPQYFTTDWTAAAASVRKIAKLNPKALASGHGPAMRGRELQDAMTELADTFESAAVPHHGRYVEHPAVANETGVTYVPPFISSIGFKAIIATASVLAGFLIMRQLQKLSVVTTD</sequence>
<dbReference type="InterPro" id="IPR050855">
    <property type="entry name" value="NDM-1-like"/>
</dbReference>
<keyword evidence="1" id="KW-0812">Transmembrane</keyword>
<dbReference type="PANTHER" id="PTHR42951:SF17">
    <property type="entry name" value="METALLO-BETA-LACTAMASE DOMAIN-CONTAINING PROTEIN"/>
    <property type="match status" value="1"/>
</dbReference>
<feature type="transmembrane region" description="Helical" evidence="1">
    <location>
        <begin position="284"/>
        <end position="305"/>
    </location>
</feature>
<dbReference type="PANTHER" id="PTHR42951">
    <property type="entry name" value="METALLO-BETA-LACTAMASE DOMAIN-CONTAINING"/>
    <property type="match status" value="1"/>
</dbReference>
<gene>
    <name evidence="3" type="ORF">SNE25_21790</name>
</gene>
<organism evidence="3 4">
    <name type="scientific">Mucilaginibacter sabulilitoris</name>
    <dbReference type="NCBI Taxonomy" id="1173583"/>
    <lineage>
        <taxon>Bacteria</taxon>
        <taxon>Pseudomonadati</taxon>
        <taxon>Bacteroidota</taxon>
        <taxon>Sphingobacteriia</taxon>
        <taxon>Sphingobacteriales</taxon>
        <taxon>Sphingobacteriaceae</taxon>
        <taxon>Mucilaginibacter</taxon>
    </lineage>
</organism>
<dbReference type="RefSeq" id="WP_321561120.1">
    <property type="nucleotide sequence ID" value="NZ_CP139558.1"/>
</dbReference>
<evidence type="ECO:0000313" key="4">
    <source>
        <dbReference type="Proteomes" id="UP001324380"/>
    </source>
</evidence>
<keyword evidence="1" id="KW-0472">Membrane</keyword>
<dbReference type="EMBL" id="CP139558">
    <property type="protein sequence ID" value="WPU91954.1"/>
    <property type="molecule type" value="Genomic_DNA"/>
</dbReference>
<evidence type="ECO:0000259" key="2">
    <source>
        <dbReference type="SMART" id="SM00849"/>
    </source>
</evidence>
<dbReference type="Gene3D" id="3.60.15.10">
    <property type="entry name" value="Ribonuclease Z/Hydroxyacylglutathione hydrolase-like"/>
    <property type="match status" value="1"/>
</dbReference>
<dbReference type="SMART" id="SM00849">
    <property type="entry name" value="Lactamase_B"/>
    <property type="match status" value="1"/>
</dbReference>
<dbReference type="Pfam" id="PF00753">
    <property type="entry name" value="Lactamase_B"/>
    <property type="match status" value="1"/>
</dbReference>
<evidence type="ECO:0000256" key="1">
    <source>
        <dbReference type="SAM" id="Phobius"/>
    </source>
</evidence>
<reference evidence="3 4" key="1">
    <citation type="submission" date="2023-11" db="EMBL/GenBank/DDBJ databases">
        <title>Analysis of the Genomes of Mucilaginibacter gossypii cycad 4 and M. sabulilitoris SNA2: microbes with the potential for plant growth promotion.</title>
        <authorList>
            <person name="Hirsch A.M."/>
            <person name="Humm E."/>
            <person name="Rubbi M."/>
            <person name="Del Vecchio G."/>
            <person name="Ha S.M."/>
            <person name="Pellegrini M."/>
            <person name="Gunsalus R.P."/>
        </authorList>
    </citation>
    <scope>NUCLEOTIDE SEQUENCE [LARGE SCALE GENOMIC DNA]</scope>
    <source>
        <strain evidence="3 4">SNA2</strain>
    </source>
</reference>